<name>A0A0E0D9Y5_9ORYZ</name>
<organism evidence="3">
    <name type="scientific">Oryza meridionalis</name>
    <dbReference type="NCBI Taxonomy" id="40149"/>
    <lineage>
        <taxon>Eukaryota</taxon>
        <taxon>Viridiplantae</taxon>
        <taxon>Streptophyta</taxon>
        <taxon>Embryophyta</taxon>
        <taxon>Tracheophyta</taxon>
        <taxon>Spermatophyta</taxon>
        <taxon>Magnoliopsida</taxon>
        <taxon>Liliopsida</taxon>
        <taxon>Poales</taxon>
        <taxon>Poaceae</taxon>
        <taxon>BOP clade</taxon>
        <taxon>Oryzoideae</taxon>
        <taxon>Oryzeae</taxon>
        <taxon>Oryzinae</taxon>
        <taxon>Oryza</taxon>
    </lineage>
</organism>
<reference evidence="3" key="2">
    <citation type="submission" date="2018-05" db="EMBL/GenBank/DDBJ databases">
        <title>OmerRS3 (Oryza meridionalis Reference Sequence Version 3).</title>
        <authorList>
            <person name="Zhang J."/>
            <person name="Kudrna D."/>
            <person name="Lee S."/>
            <person name="Talag J."/>
            <person name="Welchert J."/>
            <person name="Wing R.A."/>
        </authorList>
    </citation>
    <scope>NUCLEOTIDE SEQUENCE [LARGE SCALE GENOMIC DNA]</scope>
    <source>
        <strain evidence="3">cv. OR44</strain>
    </source>
</reference>
<evidence type="ECO:0000256" key="2">
    <source>
        <dbReference type="SAM" id="Phobius"/>
    </source>
</evidence>
<feature type="region of interest" description="Disordered" evidence="1">
    <location>
        <begin position="326"/>
        <end position="350"/>
    </location>
</feature>
<feature type="region of interest" description="Disordered" evidence="1">
    <location>
        <begin position="493"/>
        <end position="543"/>
    </location>
</feature>
<reference evidence="3" key="1">
    <citation type="submission" date="2015-04" db="UniProtKB">
        <authorList>
            <consortium name="EnsemblPlants"/>
        </authorList>
    </citation>
    <scope>IDENTIFICATION</scope>
</reference>
<feature type="transmembrane region" description="Helical" evidence="2">
    <location>
        <begin position="264"/>
        <end position="290"/>
    </location>
</feature>
<feature type="region of interest" description="Disordered" evidence="1">
    <location>
        <begin position="1"/>
        <end position="43"/>
    </location>
</feature>
<protein>
    <submittedName>
        <fullName evidence="3">Uncharacterized protein</fullName>
    </submittedName>
</protein>
<feature type="compositionally biased region" description="Basic residues" evidence="1">
    <location>
        <begin position="328"/>
        <end position="343"/>
    </location>
</feature>
<proteinExistence type="predicted"/>
<dbReference type="HOGENOM" id="CLU_501945_0_0_1"/>
<feature type="compositionally biased region" description="Basic residues" evidence="1">
    <location>
        <begin position="507"/>
        <end position="522"/>
    </location>
</feature>
<feature type="compositionally biased region" description="Basic residues" evidence="1">
    <location>
        <begin position="452"/>
        <end position="461"/>
    </location>
</feature>
<keyword evidence="4" id="KW-1185">Reference proteome</keyword>
<evidence type="ECO:0000313" key="3">
    <source>
        <dbReference type="EnsemblPlants" id="OMERI04G00300.1"/>
    </source>
</evidence>
<sequence length="543" mass="60388">MSSTTLQSAAGKLRARLHSRATSAAPDDVDGELPVPSVPEGPQPRLVRRQLQLQEVEHQRVYRRLHRVPLVRRRSRPHEPTALQHRPQVHVLRVLLHRHAARCRHHRRRRRDLALAGDHDVPVRRARRRWLRRYYWWWSGLLDPRREPLAPVWSLALGGWRHSSRWRVQRRRRRWRPGRLRSLLLRRRWRWRRPRLQRKPRGVRLLLSQRRPHRRRGCLLSCRWRVLLAALVVVPGARVLLANGGGVLLGLAVGDGLPGLPDDLAHGVLLAGAAIGGGGGVAAASGLLLLGQGGGRGGHGHVLPGPVEHVVLEHLQGQARVVDDVPRRRPRRRGPHRRGGGARRVREGAGEVAERLAEADGLRDDALLLLARLGVGGGSRRGRVGEAVDAHEARDEAGRARRLGLGGRRGRLGSREGVEGRLDLDADLDVAAEQVGVEVEAVARRLEARLARRSKGRRRRRGGDDGEVGGGIGRAADAAGAWGEDEVAHDGHAARVGVGRWPPVPERRRRRRIPGRRRRRRGGAAPGEPMVSGASLHGNKLQV</sequence>
<feature type="transmembrane region" description="Helical" evidence="2">
    <location>
        <begin position="224"/>
        <end position="252"/>
    </location>
</feature>
<keyword evidence="2" id="KW-0812">Transmembrane</keyword>
<dbReference type="AlphaFoldDB" id="A0A0E0D9Y5"/>
<keyword evidence="2" id="KW-0472">Membrane</keyword>
<accession>A0A0E0D9Y5</accession>
<feature type="region of interest" description="Disordered" evidence="1">
    <location>
        <begin position="452"/>
        <end position="473"/>
    </location>
</feature>
<keyword evidence="2" id="KW-1133">Transmembrane helix</keyword>
<dbReference type="EnsemblPlants" id="OMERI04G00300.1">
    <property type="protein sequence ID" value="OMERI04G00300.1"/>
    <property type="gene ID" value="OMERI04G00300"/>
</dbReference>
<dbReference type="Gramene" id="OMERI04G00300.1">
    <property type="protein sequence ID" value="OMERI04G00300.1"/>
    <property type="gene ID" value="OMERI04G00300"/>
</dbReference>
<evidence type="ECO:0000313" key="4">
    <source>
        <dbReference type="Proteomes" id="UP000008021"/>
    </source>
</evidence>
<evidence type="ECO:0000256" key="1">
    <source>
        <dbReference type="SAM" id="MobiDB-lite"/>
    </source>
</evidence>
<dbReference type="Proteomes" id="UP000008021">
    <property type="component" value="Chromosome 4"/>
</dbReference>